<evidence type="ECO:0000256" key="4">
    <source>
        <dbReference type="ARBA" id="ARBA00023163"/>
    </source>
</evidence>
<dbReference type="CDD" id="cd17536">
    <property type="entry name" value="REC_YesN-like"/>
    <property type="match status" value="1"/>
</dbReference>
<keyword evidence="2" id="KW-0805">Transcription regulation</keyword>
<evidence type="ECO:0000256" key="5">
    <source>
        <dbReference type="ARBA" id="ARBA00024867"/>
    </source>
</evidence>
<reference evidence="9" key="1">
    <citation type="journal article" date="2013" name="Extremophiles">
        <title>Proteinivorax tanatarense gen. nov., sp. nov., an anaerobic, haloalkaliphilic, proteolytic bacterium isolated from a decaying algal bloom, and proposal of Proteinivoraceae fam. nov.</title>
        <authorList>
            <person name="Kevbrin V."/>
            <person name="Boltyanskaya Y."/>
            <person name="Zhilina T."/>
            <person name="Kolganova T."/>
            <person name="Lavrentjeva E."/>
            <person name="Kuznetsov B."/>
        </authorList>
    </citation>
    <scope>NUCLEOTIDE SEQUENCE</scope>
    <source>
        <strain evidence="9">Z-910T</strain>
    </source>
</reference>
<feature type="domain" description="Response regulatory" evidence="8">
    <location>
        <begin position="3"/>
        <end position="120"/>
    </location>
</feature>
<dbReference type="Gene3D" id="1.10.10.60">
    <property type="entry name" value="Homeodomain-like"/>
    <property type="match status" value="2"/>
</dbReference>
<dbReference type="SUPFAM" id="SSF52172">
    <property type="entry name" value="CheY-like"/>
    <property type="match status" value="1"/>
</dbReference>
<dbReference type="EMBL" id="CP158367">
    <property type="protein sequence ID" value="XBX75171.1"/>
    <property type="molecule type" value="Genomic_DNA"/>
</dbReference>
<dbReference type="PANTHER" id="PTHR43280">
    <property type="entry name" value="ARAC-FAMILY TRANSCRIPTIONAL REGULATOR"/>
    <property type="match status" value="1"/>
</dbReference>
<dbReference type="PROSITE" id="PS50110">
    <property type="entry name" value="RESPONSE_REGULATORY"/>
    <property type="match status" value="1"/>
</dbReference>
<name>A0AAU7VMN6_9FIRM</name>
<dbReference type="Pfam" id="PF00072">
    <property type="entry name" value="Response_reg"/>
    <property type="match status" value="1"/>
</dbReference>
<dbReference type="InterPro" id="IPR011006">
    <property type="entry name" value="CheY-like_superfamily"/>
</dbReference>
<dbReference type="AlphaFoldDB" id="A0AAU7VMN6"/>
<dbReference type="SMART" id="SM00342">
    <property type="entry name" value="HTH_ARAC"/>
    <property type="match status" value="1"/>
</dbReference>
<evidence type="ECO:0000256" key="2">
    <source>
        <dbReference type="ARBA" id="ARBA00023015"/>
    </source>
</evidence>
<organism evidence="9">
    <name type="scientific">Proteinivorax tanatarense</name>
    <dbReference type="NCBI Taxonomy" id="1260629"/>
    <lineage>
        <taxon>Bacteria</taxon>
        <taxon>Bacillati</taxon>
        <taxon>Bacillota</taxon>
        <taxon>Clostridia</taxon>
        <taxon>Eubacteriales</taxon>
        <taxon>Proteinivoracaceae</taxon>
        <taxon>Proteinivorax</taxon>
    </lineage>
</organism>
<evidence type="ECO:0000259" key="8">
    <source>
        <dbReference type="PROSITE" id="PS50110"/>
    </source>
</evidence>
<keyword evidence="4" id="KW-0804">Transcription</keyword>
<dbReference type="Gene3D" id="3.40.50.2300">
    <property type="match status" value="1"/>
</dbReference>
<dbReference type="InterPro" id="IPR001789">
    <property type="entry name" value="Sig_transdc_resp-reg_receiver"/>
</dbReference>
<dbReference type="InterPro" id="IPR018060">
    <property type="entry name" value="HTH_AraC"/>
</dbReference>
<dbReference type="GO" id="GO:0043565">
    <property type="term" value="F:sequence-specific DNA binding"/>
    <property type="evidence" value="ECO:0007669"/>
    <property type="project" value="InterPro"/>
</dbReference>
<accession>A0AAU7VMN6</accession>
<feature type="modified residue" description="4-aspartylphosphate" evidence="6">
    <location>
        <position position="55"/>
    </location>
</feature>
<evidence type="ECO:0000259" key="7">
    <source>
        <dbReference type="PROSITE" id="PS01124"/>
    </source>
</evidence>
<dbReference type="SUPFAM" id="SSF46689">
    <property type="entry name" value="Homeodomain-like"/>
    <property type="match status" value="2"/>
</dbReference>
<dbReference type="PANTHER" id="PTHR43280:SF2">
    <property type="entry name" value="HTH-TYPE TRANSCRIPTIONAL REGULATOR EXSA"/>
    <property type="match status" value="1"/>
</dbReference>
<sequence length="248" mass="28423">MNKILIVEDELLEQEFLKSIIKNELTPEDRVLTCESGKDAIELAKEHKPNIIIMDIMISELDGLSATESIRKFLPDTSIIILSAYSDFSYAQKAINLKVSEYLLKPVKPAIFKKVIQKVLASAPKQSVIAEESLSTDKEDKKSFIEDSLKFIDKHFKDKLTLEMVASEVFMSPKYFSQAFKKEMDVTFTEYVIKVRVQHACKLLENTSYPVYRISSECGFSDPSYFNRVFCAQKSMTPNAYRSHTRTK</sequence>
<dbReference type="Pfam" id="PF12833">
    <property type="entry name" value="HTH_18"/>
    <property type="match status" value="1"/>
</dbReference>
<feature type="domain" description="HTH araC/xylS-type" evidence="7">
    <location>
        <begin position="146"/>
        <end position="244"/>
    </location>
</feature>
<dbReference type="GO" id="GO:0003700">
    <property type="term" value="F:DNA-binding transcription factor activity"/>
    <property type="evidence" value="ECO:0007669"/>
    <property type="project" value="InterPro"/>
</dbReference>
<dbReference type="PROSITE" id="PS01124">
    <property type="entry name" value="HTH_ARAC_FAMILY_2"/>
    <property type="match status" value="1"/>
</dbReference>
<evidence type="ECO:0000256" key="6">
    <source>
        <dbReference type="PROSITE-ProRule" id="PRU00169"/>
    </source>
</evidence>
<comment type="function">
    <text evidence="5">May play the central regulatory role in sporulation. It may be an element of the effector pathway responsible for the activation of sporulation genes in response to nutritional stress. Spo0A may act in concert with spo0H (a sigma factor) to control the expression of some genes that are critical to the sporulation process.</text>
</comment>
<protein>
    <recommendedName>
        <fullName evidence="1">Stage 0 sporulation protein A homolog</fullName>
    </recommendedName>
</protein>
<proteinExistence type="predicted"/>
<dbReference type="InterPro" id="IPR009057">
    <property type="entry name" value="Homeodomain-like_sf"/>
</dbReference>
<reference evidence="9" key="2">
    <citation type="submission" date="2024-06" db="EMBL/GenBank/DDBJ databases">
        <authorList>
            <person name="Petrova K.O."/>
            <person name="Toshchakov S.V."/>
            <person name="Boltjanskaja Y.V."/>
            <person name="Kevbrin V."/>
        </authorList>
    </citation>
    <scope>NUCLEOTIDE SEQUENCE</scope>
    <source>
        <strain evidence="9">Z-910T</strain>
    </source>
</reference>
<dbReference type="GO" id="GO:0000160">
    <property type="term" value="P:phosphorelay signal transduction system"/>
    <property type="evidence" value="ECO:0007669"/>
    <property type="project" value="InterPro"/>
</dbReference>
<keyword evidence="6" id="KW-0597">Phosphoprotein</keyword>
<evidence type="ECO:0000313" key="9">
    <source>
        <dbReference type="EMBL" id="XBX75171.1"/>
    </source>
</evidence>
<dbReference type="RefSeq" id="WP_350343916.1">
    <property type="nucleotide sequence ID" value="NZ_CP158367.1"/>
</dbReference>
<evidence type="ECO:0000256" key="1">
    <source>
        <dbReference type="ARBA" id="ARBA00018672"/>
    </source>
</evidence>
<keyword evidence="3" id="KW-0238">DNA-binding</keyword>
<gene>
    <name evidence="9" type="ORF">PRVXT_000278</name>
</gene>
<evidence type="ECO:0000256" key="3">
    <source>
        <dbReference type="ARBA" id="ARBA00023125"/>
    </source>
</evidence>
<dbReference type="SMART" id="SM00448">
    <property type="entry name" value="REC"/>
    <property type="match status" value="1"/>
</dbReference>